<keyword evidence="2" id="KW-0132">Cell division</keyword>
<evidence type="ECO:0000313" key="6">
    <source>
        <dbReference type="Proteomes" id="UP000293036"/>
    </source>
</evidence>
<dbReference type="Proteomes" id="UP000293036">
    <property type="component" value="Unassembled WGS sequence"/>
</dbReference>
<proteinExistence type="predicted"/>
<organism evidence="5 6">
    <name type="scientific">Arcanobacterium bovis</name>
    <dbReference type="NCBI Taxonomy" id="2529275"/>
    <lineage>
        <taxon>Bacteria</taxon>
        <taxon>Bacillati</taxon>
        <taxon>Actinomycetota</taxon>
        <taxon>Actinomycetes</taxon>
        <taxon>Actinomycetales</taxon>
        <taxon>Actinomycetaceae</taxon>
        <taxon>Arcanobacterium</taxon>
    </lineage>
</organism>
<dbReference type="InterPro" id="IPR036390">
    <property type="entry name" value="WH_DNA-bd_sf"/>
</dbReference>
<sequence length="188" mass="20341">MSDSSFLKGALEAILMVAQEPITTSALAQALGITEAETDTLLRALAHEYESDSAVARGFILREVGGGWRYYSHPRYADIVGNFVTAGQSNKLSVQALETLAVIAYRQPVTRAQIAAIRGVEVDSVVRTLQTRGLVEQVGTTAATGASLYGTTDYFLERMGMNSLAELAPLAPYLPDNEDLEDVEKEIR</sequence>
<reference evidence="5 6" key="1">
    <citation type="submission" date="2019-02" db="EMBL/GenBank/DDBJ databases">
        <title>Arcanobacterium bovis sp. nov., isolated from the milk of a cow with mastitis.</title>
        <authorList>
            <person name="Sammra O."/>
            <person name="Foster G."/>
            <person name="Hassan A."/>
            <person name="Alssahen M."/>
            <person name="Laemmler C."/>
            <person name="Borowiak M."/>
            <person name="Malorny B."/>
            <person name="Abdulmawjood A."/>
        </authorList>
    </citation>
    <scope>NUCLEOTIDE SEQUENCE [LARGE SCALE GENOMIC DNA]</scope>
    <source>
        <strain evidence="5 6">C605018/01/1</strain>
    </source>
</reference>
<protein>
    <submittedName>
        <fullName evidence="5">SMC-Scp complex subunit ScpB</fullName>
    </submittedName>
</protein>
<keyword evidence="1" id="KW-0963">Cytoplasm</keyword>
<dbReference type="InterPro" id="IPR005234">
    <property type="entry name" value="ScpB_csome_segregation"/>
</dbReference>
<evidence type="ECO:0000256" key="1">
    <source>
        <dbReference type="ARBA" id="ARBA00022490"/>
    </source>
</evidence>
<dbReference type="NCBIfam" id="TIGR00281">
    <property type="entry name" value="SMC-Scp complex subunit ScpB"/>
    <property type="match status" value="1"/>
</dbReference>
<dbReference type="GO" id="GO:0051304">
    <property type="term" value="P:chromosome separation"/>
    <property type="evidence" value="ECO:0007669"/>
    <property type="project" value="InterPro"/>
</dbReference>
<dbReference type="InterPro" id="IPR036388">
    <property type="entry name" value="WH-like_DNA-bd_sf"/>
</dbReference>
<keyword evidence="4" id="KW-0131">Cell cycle</keyword>
<dbReference type="PIRSF" id="PIRSF019345">
    <property type="entry name" value="ScpB"/>
    <property type="match status" value="1"/>
</dbReference>
<dbReference type="GO" id="GO:0051301">
    <property type="term" value="P:cell division"/>
    <property type="evidence" value="ECO:0007669"/>
    <property type="project" value="UniProtKB-KW"/>
</dbReference>
<evidence type="ECO:0000256" key="4">
    <source>
        <dbReference type="ARBA" id="ARBA00023306"/>
    </source>
</evidence>
<dbReference type="PANTHER" id="PTHR34298">
    <property type="entry name" value="SEGREGATION AND CONDENSATION PROTEIN B"/>
    <property type="match status" value="1"/>
</dbReference>
<dbReference type="AlphaFoldDB" id="A0A4V2KR86"/>
<evidence type="ECO:0000256" key="2">
    <source>
        <dbReference type="ARBA" id="ARBA00022618"/>
    </source>
</evidence>
<evidence type="ECO:0000256" key="3">
    <source>
        <dbReference type="ARBA" id="ARBA00022829"/>
    </source>
</evidence>
<keyword evidence="3" id="KW-0159">Chromosome partition</keyword>
<dbReference type="PANTHER" id="PTHR34298:SF2">
    <property type="entry name" value="SEGREGATION AND CONDENSATION PROTEIN B"/>
    <property type="match status" value="1"/>
</dbReference>
<dbReference type="Pfam" id="PF04079">
    <property type="entry name" value="SMC_ScpB"/>
    <property type="match status" value="1"/>
</dbReference>
<dbReference type="SUPFAM" id="SSF46785">
    <property type="entry name" value="Winged helix' DNA-binding domain"/>
    <property type="match status" value="2"/>
</dbReference>
<dbReference type="OrthoDB" id="9806226at2"/>
<dbReference type="Gene3D" id="1.10.10.10">
    <property type="entry name" value="Winged helix-like DNA-binding domain superfamily/Winged helix DNA-binding domain"/>
    <property type="match status" value="2"/>
</dbReference>
<name>A0A4V2KR86_9ACTO</name>
<dbReference type="EMBL" id="SJDT01000002">
    <property type="protein sequence ID" value="TBW22939.1"/>
    <property type="molecule type" value="Genomic_DNA"/>
</dbReference>
<gene>
    <name evidence="5" type="primary">scpB</name>
    <name evidence="5" type="ORF">EZJ44_03345</name>
</gene>
<dbReference type="RefSeq" id="WP_131280083.1">
    <property type="nucleotide sequence ID" value="NZ_JBHSLR010000009.1"/>
</dbReference>
<comment type="caution">
    <text evidence="5">The sequence shown here is derived from an EMBL/GenBank/DDBJ whole genome shotgun (WGS) entry which is preliminary data.</text>
</comment>
<accession>A0A4V2KR86</accession>
<keyword evidence="6" id="KW-1185">Reference proteome</keyword>
<evidence type="ECO:0000313" key="5">
    <source>
        <dbReference type="EMBL" id="TBW22939.1"/>
    </source>
</evidence>